<dbReference type="InterPro" id="IPR052710">
    <property type="entry name" value="CAAX_protease"/>
</dbReference>
<comment type="caution">
    <text evidence="2">The sequence shown here is derived from an EMBL/GenBank/DDBJ whole genome shotgun (WGS) entry which is preliminary data.</text>
</comment>
<evidence type="ECO:0000313" key="2">
    <source>
        <dbReference type="EMBL" id="PTF67554.1"/>
    </source>
</evidence>
<accession>A0A2T4LVQ0</accession>
<name>A0A2T4LVQ0_9STAP</name>
<dbReference type="AlphaFoldDB" id="A0A2T4LVQ0"/>
<evidence type="ECO:0000313" key="3">
    <source>
        <dbReference type="Proteomes" id="UP000241208"/>
    </source>
</evidence>
<dbReference type="GO" id="GO:0006508">
    <property type="term" value="P:proteolysis"/>
    <property type="evidence" value="ECO:0007669"/>
    <property type="project" value="UniProtKB-KW"/>
</dbReference>
<dbReference type="PANTHER" id="PTHR36435:SF1">
    <property type="entry name" value="CAAX AMINO TERMINAL PROTEASE FAMILY PROTEIN"/>
    <property type="match status" value="1"/>
</dbReference>
<dbReference type="InterPro" id="IPR003675">
    <property type="entry name" value="Rce1/LyrA-like_dom"/>
</dbReference>
<protein>
    <submittedName>
        <fullName evidence="2">CPBP family intramembrane metalloprotease</fullName>
    </submittedName>
</protein>
<keyword evidence="2" id="KW-0482">Metalloprotease</keyword>
<dbReference type="GO" id="GO:0004175">
    <property type="term" value="F:endopeptidase activity"/>
    <property type="evidence" value="ECO:0007669"/>
    <property type="project" value="UniProtKB-ARBA"/>
</dbReference>
<dbReference type="RefSeq" id="WP_107521366.1">
    <property type="nucleotide sequence ID" value="NZ_CP126540.1"/>
</dbReference>
<proteinExistence type="predicted"/>
<dbReference type="Pfam" id="PF02517">
    <property type="entry name" value="Rce1-like"/>
    <property type="match status" value="1"/>
</dbReference>
<sequence length="243" mass="27988">MERTKYRFKDIVWKDFSLIAILIVSMIVFTLVGILFSFVYVDHLTEKIVIKLSVVIQLLSYVVTVFSFYFLHIKDFKMHLKKNTAFIKQHYLFLITVTIIMMICSAIYNMTMQMLPDDIGFNETQNELELMNLFDQPSFLPFTFLLIVIGAPLVEEIFFRHLLIGELGKKFNAIVMGIISAILFSLMHVMGAESPLEIGSYIILAIAMVYAYIKSGFKLIASVSIHMLNNLISFIFTLITLYT</sequence>
<dbReference type="GO" id="GO:0008237">
    <property type="term" value="F:metallopeptidase activity"/>
    <property type="evidence" value="ECO:0007669"/>
    <property type="project" value="UniProtKB-KW"/>
</dbReference>
<keyword evidence="2" id="KW-0378">Hydrolase</keyword>
<feature type="domain" description="CAAX prenyl protease 2/Lysostaphin resistance protein A-like" evidence="1">
    <location>
        <begin position="139"/>
        <end position="232"/>
    </location>
</feature>
<gene>
    <name evidence="2" type="ORF">BUY34_01010</name>
</gene>
<dbReference type="EMBL" id="PYZR01000005">
    <property type="protein sequence ID" value="PTF67554.1"/>
    <property type="molecule type" value="Genomic_DNA"/>
</dbReference>
<reference evidence="2 3" key="1">
    <citation type="journal article" date="2016" name="Front. Microbiol.">
        <title>Comprehensive Phylogenetic Analysis of Bovine Non-aureus Staphylococci Species Based on Whole-Genome Sequencing.</title>
        <authorList>
            <person name="Naushad S."/>
            <person name="Barkema H.W."/>
            <person name="Luby C."/>
            <person name="Condas L.A."/>
            <person name="Nobrega D.B."/>
            <person name="Carson D.A."/>
            <person name="De Buck J."/>
        </authorList>
    </citation>
    <scope>NUCLEOTIDE SEQUENCE [LARGE SCALE GENOMIC DNA]</scope>
    <source>
        <strain evidence="2 3">SNUC 3829</strain>
    </source>
</reference>
<keyword evidence="2" id="KW-0645">Protease</keyword>
<dbReference type="GO" id="GO:0080120">
    <property type="term" value="P:CAAX-box protein maturation"/>
    <property type="evidence" value="ECO:0007669"/>
    <property type="project" value="UniProtKB-ARBA"/>
</dbReference>
<dbReference type="STRING" id="29382.BZ166_07425"/>
<organism evidence="2 3">
    <name type="scientific">Staphylococcus cohnii</name>
    <dbReference type="NCBI Taxonomy" id="29382"/>
    <lineage>
        <taxon>Bacteria</taxon>
        <taxon>Bacillati</taxon>
        <taxon>Bacillota</taxon>
        <taxon>Bacilli</taxon>
        <taxon>Bacillales</taxon>
        <taxon>Staphylococcaceae</taxon>
        <taxon>Staphylococcus</taxon>
        <taxon>Staphylococcus cohnii species complex</taxon>
    </lineage>
</organism>
<dbReference type="Proteomes" id="UP000241208">
    <property type="component" value="Unassembled WGS sequence"/>
</dbReference>
<dbReference type="PANTHER" id="PTHR36435">
    <property type="entry name" value="SLR1288 PROTEIN"/>
    <property type="match status" value="1"/>
</dbReference>
<evidence type="ECO:0000259" key="1">
    <source>
        <dbReference type="Pfam" id="PF02517"/>
    </source>
</evidence>